<dbReference type="SUPFAM" id="SSF53756">
    <property type="entry name" value="UDP-Glycosyltransferase/glycogen phosphorylase"/>
    <property type="match status" value="1"/>
</dbReference>
<dbReference type="Gene3D" id="3.40.50.150">
    <property type="entry name" value="Vaccinia Virus protein VP39"/>
    <property type="match status" value="1"/>
</dbReference>
<dbReference type="InterPro" id="IPR029063">
    <property type="entry name" value="SAM-dependent_MTases_sf"/>
</dbReference>
<keyword evidence="2" id="KW-0328">Glycosyltransferase</keyword>
<dbReference type="SUPFAM" id="SSF53335">
    <property type="entry name" value="S-adenosyl-L-methionine-dependent methyltransferases"/>
    <property type="match status" value="1"/>
</dbReference>
<dbReference type="AlphaFoldDB" id="A0A840C023"/>
<dbReference type="Gene3D" id="3.40.50.11660">
    <property type="entry name" value="Glycosyl transferase family 10, C-terminal domain"/>
    <property type="match status" value="1"/>
</dbReference>
<dbReference type="GO" id="GO:0016020">
    <property type="term" value="C:membrane"/>
    <property type="evidence" value="ECO:0007669"/>
    <property type="project" value="InterPro"/>
</dbReference>
<reference evidence="5 6" key="1">
    <citation type="submission" date="2020-08" db="EMBL/GenBank/DDBJ databases">
        <title>Genomic Encyclopedia of Type Strains, Phase IV (KMG-IV): sequencing the most valuable type-strain genomes for metagenomic binning, comparative biology and taxonomic classification.</title>
        <authorList>
            <person name="Goeker M."/>
        </authorList>
    </citation>
    <scope>NUCLEOTIDE SEQUENCE [LARGE SCALE GENOMIC DNA]</scope>
    <source>
        <strain evidence="5 6">DSM 103737</strain>
    </source>
</reference>
<dbReference type="RefSeq" id="WP_183317466.1">
    <property type="nucleotide sequence ID" value="NZ_JACIEN010000004.1"/>
</dbReference>
<accession>A0A840C023</accession>
<dbReference type="GO" id="GO:0046920">
    <property type="term" value="F:alpha-(1-&gt;3)-fucosyltransferase activity"/>
    <property type="evidence" value="ECO:0007669"/>
    <property type="project" value="TreeGrafter"/>
</dbReference>
<keyword evidence="6" id="KW-1185">Reference proteome</keyword>
<evidence type="ECO:0000259" key="4">
    <source>
        <dbReference type="Pfam" id="PF00852"/>
    </source>
</evidence>
<dbReference type="NCBIfam" id="TIGR01444">
    <property type="entry name" value="fkbM_fam"/>
    <property type="match status" value="1"/>
</dbReference>
<sequence length="560" mass="64149">MIKAGFVSSAPEWAWWRQFPEEDLVWDGVQFVFGGDLAGCDCCFVFDALPQAVEVPLDRCRLVFVASEPQNVKRYNAAFLDQFGTVLTTDRDTAHGGRRFTQVGLPWHVGAWSADGSLLAEPLTVRDFETFRPEKTKLVSVVSSNKAFTEEHRARLRFVAELKEHFGDQMDVFGRGINDFGDKLQVLAPYWYHIALENCAIDDYWTEKLADPFLTLTYPIYHGCRNIGEYFPEGSFTAIDIYDPAKAIETIKRVIQSDEAERAQPLLEEARRRVLYEHNLFALLARVARDVAQEPLTAGVPISVLPEEHFQSAKMRARRRLVQLLKRAPALHRAAKGARDGWKSSWVRSKDFARKMRDIHYRSHQAWLRDEPEERIRYAYKLNATSHVLDVGGFRGDFAARLIGDFGANVTVFEPIPQFADIIRSRFSGDPRVNVIEAALAERDGEAKFSIDDDASGAFVCEPGALVDVRLIDAARYLDESPTREFDLAKLNIEGGEYALLERLVATGHIKRIKDLQIQFHLNVPNARRRYRSLARELRRTHRLAWRYPFVWEGWTRRSD</sequence>
<dbReference type="InterPro" id="IPR001503">
    <property type="entry name" value="Glyco_trans_10"/>
</dbReference>
<dbReference type="PANTHER" id="PTHR11929:SF194">
    <property type="entry name" value="ALPHA-(1,3)-FUCOSYLTRANSFERASE 10"/>
    <property type="match status" value="1"/>
</dbReference>
<comment type="similarity">
    <text evidence="1">Belongs to the glycosyltransferase 10 family.</text>
</comment>
<evidence type="ECO:0000256" key="1">
    <source>
        <dbReference type="ARBA" id="ARBA00008919"/>
    </source>
</evidence>
<evidence type="ECO:0000313" key="6">
    <source>
        <dbReference type="Proteomes" id="UP000577362"/>
    </source>
</evidence>
<evidence type="ECO:0000256" key="2">
    <source>
        <dbReference type="ARBA" id="ARBA00022676"/>
    </source>
</evidence>
<protein>
    <submittedName>
        <fullName evidence="5">FkbM family methyltransferase</fullName>
    </submittedName>
</protein>
<dbReference type="Proteomes" id="UP000577362">
    <property type="component" value="Unassembled WGS sequence"/>
</dbReference>
<comment type="caution">
    <text evidence="5">The sequence shown here is derived from an EMBL/GenBank/DDBJ whole genome shotgun (WGS) entry which is preliminary data.</text>
</comment>
<gene>
    <name evidence="5" type="ORF">GGR16_003607</name>
</gene>
<organism evidence="5 6">
    <name type="scientific">Chelatococcus caeni</name>
    <dbReference type="NCBI Taxonomy" id="1348468"/>
    <lineage>
        <taxon>Bacteria</taxon>
        <taxon>Pseudomonadati</taxon>
        <taxon>Pseudomonadota</taxon>
        <taxon>Alphaproteobacteria</taxon>
        <taxon>Hyphomicrobiales</taxon>
        <taxon>Chelatococcaceae</taxon>
        <taxon>Chelatococcus</taxon>
    </lineage>
</organism>
<dbReference type="PANTHER" id="PTHR11929">
    <property type="entry name" value="ALPHA- 1,3 -FUCOSYLTRANSFERASE"/>
    <property type="match status" value="1"/>
</dbReference>
<dbReference type="InterPro" id="IPR006342">
    <property type="entry name" value="FkbM_mtfrase"/>
</dbReference>
<dbReference type="InterPro" id="IPR055270">
    <property type="entry name" value="Glyco_tran_10_C"/>
</dbReference>
<dbReference type="InterPro" id="IPR038577">
    <property type="entry name" value="GT10-like_C_sf"/>
</dbReference>
<name>A0A840C023_9HYPH</name>
<evidence type="ECO:0000256" key="3">
    <source>
        <dbReference type="ARBA" id="ARBA00022679"/>
    </source>
</evidence>
<dbReference type="GO" id="GO:0032259">
    <property type="term" value="P:methylation"/>
    <property type="evidence" value="ECO:0007669"/>
    <property type="project" value="UniProtKB-KW"/>
</dbReference>
<proteinExistence type="inferred from homology"/>
<keyword evidence="5" id="KW-0489">Methyltransferase</keyword>
<feature type="domain" description="Fucosyltransferase C-terminal" evidence="4">
    <location>
        <begin position="133"/>
        <end position="258"/>
    </location>
</feature>
<keyword evidence="3 5" id="KW-0808">Transferase</keyword>
<dbReference type="GO" id="GO:0008168">
    <property type="term" value="F:methyltransferase activity"/>
    <property type="evidence" value="ECO:0007669"/>
    <property type="project" value="UniProtKB-KW"/>
</dbReference>
<evidence type="ECO:0000313" key="5">
    <source>
        <dbReference type="EMBL" id="MBB4018560.1"/>
    </source>
</evidence>
<dbReference type="Pfam" id="PF00852">
    <property type="entry name" value="Glyco_transf_10"/>
    <property type="match status" value="1"/>
</dbReference>
<dbReference type="EMBL" id="JACIEN010000004">
    <property type="protein sequence ID" value="MBB4018560.1"/>
    <property type="molecule type" value="Genomic_DNA"/>
</dbReference>